<keyword evidence="5 6" id="KW-0472">Membrane</keyword>
<dbReference type="AlphaFoldDB" id="A0A4P5P857"/>
<dbReference type="RefSeq" id="WP_146622594.1">
    <property type="nucleotide sequence ID" value="NZ_BJCC01000015.1"/>
</dbReference>
<dbReference type="Pfam" id="PF02687">
    <property type="entry name" value="FtsX"/>
    <property type="match status" value="2"/>
</dbReference>
<keyword evidence="3 6" id="KW-0812">Transmembrane</keyword>
<feature type="domain" description="ABC3 transporter permease C-terminal" evidence="7">
    <location>
        <begin position="254"/>
        <end position="367"/>
    </location>
</feature>
<evidence type="ECO:0000256" key="3">
    <source>
        <dbReference type="ARBA" id="ARBA00022692"/>
    </source>
</evidence>
<feature type="transmembrane region" description="Helical" evidence="6">
    <location>
        <begin position="640"/>
        <end position="662"/>
    </location>
</feature>
<feature type="transmembrane region" description="Helical" evidence="6">
    <location>
        <begin position="300"/>
        <end position="321"/>
    </location>
</feature>
<dbReference type="InterPro" id="IPR038766">
    <property type="entry name" value="Membrane_comp_ABC_pdt"/>
</dbReference>
<evidence type="ECO:0000256" key="6">
    <source>
        <dbReference type="SAM" id="Phobius"/>
    </source>
</evidence>
<dbReference type="PANTHER" id="PTHR30287">
    <property type="entry name" value="MEMBRANE COMPONENT OF PREDICTED ABC SUPERFAMILY METABOLITE UPTAKE TRANSPORTER"/>
    <property type="match status" value="1"/>
</dbReference>
<evidence type="ECO:0000256" key="2">
    <source>
        <dbReference type="ARBA" id="ARBA00022475"/>
    </source>
</evidence>
<protein>
    <submittedName>
        <fullName evidence="8">ABC transporter permease</fullName>
    </submittedName>
</protein>
<comment type="subcellular location">
    <subcellularLocation>
        <location evidence="1">Cell membrane</location>
        <topology evidence="1">Multi-pass membrane protein</topology>
    </subcellularLocation>
</comment>
<comment type="caution">
    <text evidence="8">The sequence shown here is derived from an EMBL/GenBank/DDBJ whole genome shotgun (WGS) entry which is preliminary data.</text>
</comment>
<evidence type="ECO:0000256" key="1">
    <source>
        <dbReference type="ARBA" id="ARBA00004651"/>
    </source>
</evidence>
<dbReference type="OrthoDB" id="9766372at2"/>
<evidence type="ECO:0000256" key="5">
    <source>
        <dbReference type="ARBA" id="ARBA00023136"/>
    </source>
</evidence>
<feature type="transmembrane region" description="Helical" evidence="6">
    <location>
        <begin position="417"/>
        <end position="437"/>
    </location>
</feature>
<sequence length="772" mass="86454">MYWRIVKNDVLQSKLITITTLLFVTVASVLVALAMILSVNLTSSIDTLMEEAKVPHYMQMHAGELDRERLDRFARNNENVAAYEASEFLNIEGSNIQIGDYSFADSVQDNGVATQNSQLDYLLDMENRRIQPKPGELYAPVDYMKQGVAKLGDKVIIAGKELRITGFLRDGSMNSQMAGSKRILLHQQEYDELFSKGALEYIIQFRLKDPSKLNEFEAAYKKAGLETNGPSGTYRLFKLGNAMSDGIMIAILLTISLLVVLMAFMCIRFTLLAKIEEDYQEIGVMKAIGLQVTDIKKIYLVKYAAISVIGGLLGYLISLPMSHLLLRNIKLYMGESKNEQLSWLFAVAGVIAVTLLMVSYVYQLLNRFKKVSAIEAIRFSGANEKRSTNSRFTLRRLNFLPTDVRMGIIDIFNQKKLYVTMLLVFILSSFIMIVPAMTYHTVAADSFVENLGFSREMDMMTSLYESVNNMEYEKKIEEYLGKDTDIADYSKIVTKNFHVKENGSTDNVLAVELGDHQKFPVSYLEGKAPIKTHEIALSTINAEEYGKKVGDKVILIRGDKEEVFTVCGIYANLFNGGKTAKATFEDRETAKMWTNIYMKLKDPSQLNQKMAQYKKELPYAKLNNARLHRDQTYGAMIRSILLIAVGALVVALAITGLITALFMKLLLIKDRKEIATIKVLGFTNRELSRQYLARSVTILILGLGLGVFLSMTLGKTLAGLMASMMGGISIQMTGSWLIYLGCPLLMLLVTIVATKAVVTQAGNIEMAENLKE</sequence>
<reference evidence="9" key="1">
    <citation type="submission" date="2019-02" db="EMBL/GenBank/DDBJ databases">
        <title>Draft genome sequence of Enterococcus sp. Gos25-1.</title>
        <authorList>
            <person name="Tanaka N."/>
            <person name="Shiwa Y."/>
            <person name="Fujita N."/>
        </authorList>
    </citation>
    <scope>NUCLEOTIDE SEQUENCE [LARGE SCALE GENOMIC DNA]</scope>
    <source>
        <strain evidence="9">Gos25-1</strain>
    </source>
</reference>
<accession>A0A4P5P857</accession>
<dbReference type="Proteomes" id="UP000290567">
    <property type="component" value="Unassembled WGS sequence"/>
</dbReference>
<keyword evidence="9" id="KW-1185">Reference proteome</keyword>
<name>A0A4P5P857_9ENTE</name>
<evidence type="ECO:0000313" key="9">
    <source>
        <dbReference type="Proteomes" id="UP000290567"/>
    </source>
</evidence>
<feature type="transmembrane region" description="Helical" evidence="6">
    <location>
        <begin position="691"/>
        <end position="714"/>
    </location>
</feature>
<feature type="transmembrane region" description="Helical" evidence="6">
    <location>
        <begin position="21"/>
        <end position="41"/>
    </location>
</feature>
<feature type="domain" description="ABC3 transporter permease C-terminal" evidence="7">
    <location>
        <begin position="647"/>
        <end position="760"/>
    </location>
</feature>
<dbReference type="InterPro" id="IPR003838">
    <property type="entry name" value="ABC3_permease_C"/>
</dbReference>
<keyword evidence="2" id="KW-1003">Cell membrane</keyword>
<feature type="transmembrane region" description="Helical" evidence="6">
    <location>
        <begin position="247"/>
        <end position="267"/>
    </location>
</feature>
<proteinExistence type="predicted"/>
<organism evidence="8 9">
    <name type="scientific">Enterococcus florum</name>
    <dbReference type="NCBI Taxonomy" id="2480627"/>
    <lineage>
        <taxon>Bacteria</taxon>
        <taxon>Bacillati</taxon>
        <taxon>Bacillota</taxon>
        <taxon>Bacilli</taxon>
        <taxon>Lactobacillales</taxon>
        <taxon>Enterococcaceae</taxon>
        <taxon>Enterococcus</taxon>
    </lineage>
</organism>
<gene>
    <name evidence="8" type="ORF">NRIC_20480</name>
</gene>
<feature type="transmembrane region" description="Helical" evidence="6">
    <location>
        <begin position="341"/>
        <end position="362"/>
    </location>
</feature>
<dbReference type="PANTHER" id="PTHR30287:SF2">
    <property type="entry name" value="BLL1001 PROTEIN"/>
    <property type="match status" value="1"/>
</dbReference>
<evidence type="ECO:0000256" key="4">
    <source>
        <dbReference type="ARBA" id="ARBA00022989"/>
    </source>
</evidence>
<dbReference type="EMBL" id="BJCC01000015">
    <property type="protein sequence ID" value="GCF94157.1"/>
    <property type="molecule type" value="Genomic_DNA"/>
</dbReference>
<feature type="transmembrane region" description="Helical" evidence="6">
    <location>
        <begin position="734"/>
        <end position="758"/>
    </location>
</feature>
<keyword evidence="4 6" id="KW-1133">Transmembrane helix</keyword>
<dbReference type="GO" id="GO:0005886">
    <property type="term" value="C:plasma membrane"/>
    <property type="evidence" value="ECO:0007669"/>
    <property type="project" value="UniProtKB-SubCell"/>
</dbReference>
<evidence type="ECO:0000259" key="7">
    <source>
        <dbReference type="Pfam" id="PF02687"/>
    </source>
</evidence>
<evidence type="ECO:0000313" key="8">
    <source>
        <dbReference type="EMBL" id="GCF94157.1"/>
    </source>
</evidence>